<reference evidence="4 5" key="1">
    <citation type="submission" date="2021-01" db="EMBL/GenBank/DDBJ databases">
        <title>WGS of actinomycetes isolated from Thailand.</title>
        <authorList>
            <person name="Thawai C."/>
        </authorList>
    </citation>
    <scope>NUCLEOTIDE SEQUENCE [LARGE SCALE GENOMIC DNA]</scope>
    <source>
        <strain evidence="4 5">CA1R205</strain>
    </source>
</reference>
<feature type="domain" description="HTH tetR-type" evidence="3">
    <location>
        <begin position="8"/>
        <end position="68"/>
    </location>
</feature>
<keyword evidence="1 2" id="KW-0238">DNA-binding</keyword>
<gene>
    <name evidence="4" type="ORF">JK363_36135</name>
</gene>
<dbReference type="PROSITE" id="PS50977">
    <property type="entry name" value="HTH_TETR_2"/>
    <property type="match status" value="1"/>
</dbReference>
<evidence type="ECO:0000313" key="5">
    <source>
        <dbReference type="Proteomes" id="UP000634229"/>
    </source>
</evidence>
<dbReference type="PANTHER" id="PTHR43479:SF11">
    <property type="entry name" value="ACREF_ENVCD OPERON REPRESSOR-RELATED"/>
    <property type="match status" value="1"/>
</dbReference>
<dbReference type="SUPFAM" id="SSF48498">
    <property type="entry name" value="Tetracyclin repressor-like, C-terminal domain"/>
    <property type="match status" value="1"/>
</dbReference>
<keyword evidence="5" id="KW-1185">Reference proteome</keyword>
<dbReference type="InterPro" id="IPR036271">
    <property type="entry name" value="Tet_transcr_reg_TetR-rel_C_sf"/>
</dbReference>
<dbReference type="InterPro" id="IPR050624">
    <property type="entry name" value="HTH-type_Tx_Regulator"/>
</dbReference>
<dbReference type="Proteomes" id="UP000634229">
    <property type="component" value="Unassembled WGS sequence"/>
</dbReference>
<dbReference type="InterPro" id="IPR009057">
    <property type="entry name" value="Homeodomain-like_sf"/>
</dbReference>
<dbReference type="InterPro" id="IPR001647">
    <property type="entry name" value="HTH_TetR"/>
</dbReference>
<dbReference type="EMBL" id="JAERRF010000035">
    <property type="protein sequence ID" value="MBL1101971.1"/>
    <property type="molecule type" value="Genomic_DNA"/>
</dbReference>
<proteinExistence type="predicted"/>
<evidence type="ECO:0000313" key="4">
    <source>
        <dbReference type="EMBL" id="MBL1101971.1"/>
    </source>
</evidence>
<dbReference type="Pfam" id="PF00440">
    <property type="entry name" value="TetR_N"/>
    <property type="match status" value="1"/>
</dbReference>
<name>A0ABS1NPF3_9ACTN</name>
<dbReference type="SUPFAM" id="SSF46689">
    <property type="entry name" value="Homeodomain-like"/>
    <property type="match status" value="1"/>
</dbReference>
<dbReference type="Gene3D" id="1.10.10.60">
    <property type="entry name" value="Homeodomain-like"/>
    <property type="match status" value="1"/>
</dbReference>
<evidence type="ECO:0000256" key="2">
    <source>
        <dbReference type="PROSITE-ProRule" id="PRU00335"/>
    </source>
</evidence>
<protein>
    <submittedName>
        <fullName evidence="4">TetR/AcrR family transcriptional regulator</fullName>
    </submittedName>
</protein>
<evidence type="ECO:0000259" key="3">
    <source>
        <dbReference type="PROSITE" id="PS50977"/>
    </source>
</evidence>
<organism evidence="4 5">
    <name type="scientific">Streptomyces coffeae</name>
    <dbReference type="NCBI Taxonomy" id="621382"/>
    <lineage>
        <taxon>Bacteria</taxon>
        <taxon>Bacillati</taxon>
        <taxon>Actinomycetota</taxon>
        <taxon>Actinomycetes</taxon>
        <taxon>Kitasatosporales</taxon>
        <taxon>Streptomycetaceae</taxon>
        <taxon>Streptomyces</taxon>
    </lineage>
</organism>
<evidence type="ECO:0000256" key="1">
    <source>
        <dbReference type="ARBA" id="ARBA00023125"/>
    </source>
</evidence>
<dbReference type="PANTHER" id="PTHR43479">
    <property type="entry name" value="ACREF/ENVCD OPERON REPRESSOR-RELATED"/>
    <property type="match status" value="1"/>
</dbReference>
<sequence length="198" mass="21789">MGRKEKAAETEAALKAAAKRVFAERGYLNTKITDITAEAGRSTGSFYSHFSSKEALLEALMADMGADSDMMSHDADHSADFTDPDAIRFHVAAYISVYRRHSETVRAMQQALLVSEQFAARLAEFRSSALSDILDHITSVATAGRQLPASPENSLRIAFAMLDTALESRQQGEIDLDDTQLIEALTRFLYRGLNGCDY</sequence>
<dbReference type="PRINTS" id="PR00455">
    <property type="entry name" value="HTHTETR"/>
</dbReference>
<dbReference type="RefSeq" id="WP_201881983.1">
    <property type="nucleotide sequence ID" value="NZ_JAERRF010000035.1"/>
</dbReference>
<dbReference type="Gene3D" id="1.10.357.10">
    <property type="entry name" value="Tetracycline Repressor, domain 2"/>
    <property type="match status" value="1"/>
</dbReference>
<accession>A0ABS1NPF3</accession>
<feature type="DNA-binding region" description="H-T-H motif" evidence="2">
    <location>
        <begin position="31"/>
        <end position="50"/>
    </location>
</feature>
<comment type="caution">
    <text evidence="4">The sequence shown here is derived from an EMBL/GenBank/DDBJ whole genome shotgun (WGS) entry which is preliminary data.</text>
</comment>